<dbReference type="AlphaFoldDB" id="A0A502G2E4"/>
<reference evidence="2 3" key="1">
    <citation type="journal article" date="2019" name="Environ. Microbiol.">
        <title>Species interactions and distinct microbial communities in high Arctic permafrost affected cryosols are associated with the CH4 and CO2 gas fluxes.</title>
        <authorList>
            <person name="Altshuler I."/>
            <person name="Hamel J."/>
            <person name="Turney S."/>
            <person name="Magnuson E."/>
            <person name="Levesque R."/>
            <person name="Greer C."/>
            <person name="Whyte L.G."/>
        </authorList>
    </citation>
    <scope>NUCLEOTIDE SEQUENCE [LARGE SCALE GENOMIC DNA]</scope>
    <source>
        <strain evidence="2 3">E4</strain>
    </source>
</reference>
<dbReference type="PANTHER" id="PTHR43245">
    <property type="entry name" value="BIFUNCTIONAL POLYMYXIN RESISTANCE PROTEIN ARNA"/>
    <property type="match status" value="1"/>
</dbReference>
<protein>
    <submittedName>
        <fullName evidence="2">NAD(P)-dependent oxidoreductase</fullName>
    </submittedName>
</protein>
<sequence length="320" mass="35695">MNVLITGASGFIGSAFLKRFAALNTVSLYGVGRQHINDFPVSVRYAALALDKLEQLDVTPDVVIHAAGRASPWGTPQEYYRDNVETTQHVLDFCNRRGLPRLIFISSAAVYARFEHQFKLRESDPVGPVFTSQYGLSKYQAERRVAGYQGEKTILRPCAIFGPGDRLLFPPLMAAAKKKRLVQLLSDGTKAQADIMHIDTLCDYLMSAVTHPQLQPCYNLSSHCPLETSALLDEILQQLALPLPDKTMRVSTALRFAGILEGFWRWLPLAGEPPITRFGVGVFGYSATLDVTRMLEDFGPPSANLRQSLRDFLRVYRAMK</sequence>
<dbReference type="Gene3D" id="3.40.50.720">
    <property type="entry name" value="NAD(P)-binding Rossmann-like Domain"/>
    <property type="match status" value="1"/>
</dbReference>
<keyword evidence="3" id="KW-1185">Reference proteome</keyword>
<dbReference type="OrthoDB" id="9778052at2"/>
<dbReference type="EMBL" id="RCZD01000019">
    <property type="protein sequence ID" value="TPG55396.1"/>
    <property type="molecule type" value="Genomic_DNA"/>
</dbReference>
<dbReference type="SUPFAM" id="SSF51735">
    <property type="entry name" value="NAD(P)-binding Rossmann-fold domains"/>
    <property type="match status" value="1"/>
</dbReference>
<organism evidence="2 3">
    <name type="scientific">Ewingella americana</name>
    <dbReference type="NCBI Taxonomy" id="41202"/>
    <lineage>
        <taxon>Bacteria</taxon>
        <taxon>Pseudomonadati</taxon>
        <taxon>Pseudomonadota</taxon>
        <taxon>Gammaproteobacteria</taxon>
        <taxon>Enterobacterales</taxon>
        <taxon>Yersiniaceae</taxon>
        <taxon>Ewingella</taxon>
    </lineage>
</organism>
<accession>A0A502G2E4</accession>
<dbReference type="InterPro" id="IPR050177">
    <property type="entry name" value="Lipid_A_modif_metabolic_enz"/>
</dbReference>
<dbReference type="Pfam" id="PF01370">
    <property type="entry name" value="Epimerase"/>
    <property type="match status" value="1"/>
</dbReference>
<evidence type="ECO:0000313" key="2">
    <source>
        <dbReference type="EMBL" id="TPG55396.1"/>
    </source>
</evidence>
<dbReference type="InterPro" id="IPR036291">
    <property type="entry name" value="NAD(P)-bd_dom_sf"/>
</dbReference>
<proteinExistence type="predicted"/>
<comment type="caution">
    <text evidence="2">The sequence shown here is derived from an EMBL/GenBank/DDBJ whole genome shotgun (WGS) entry which is preliminary data.</text>
</comment>
<name>A0A502G2E4_9GAMM</name>
<evidence type="ECO:0000259" key="1">
    <source>
        <dbReference type="Pfam" id="PF01370"/>
    </source>
</evidence>
<gene>
    <name evidence="2" type="ORF">EAH77_23520</name>
</gene>
<feature type="domain" description="NAD-dependent epimerase/dehydratase" evidence="1">
    <location>
        <begin position="3"/>
        <end position="214"/>
    </location>
</feature>
<dbReference type="Proteomes" id="UP000317663">
    <property type="component" value="Unassembled WGS sequence"/>
</dbReference>
<evidence type="ECO:0000313" key="3">
    <source>
        <dbReference type="Proteomes" id="UP000317663"/>
    </source>
</evidence>
<dbReference type="PANTHER" id="PTHR43245:SF24">
    <property type="entry name" value="DEHYDROGENASE"/>
    <property type="match status" value="1"/>
</dbReference>
<dbReference type="InterPro" id="IPR001509">
    <property type="entry name" value="Epimerase_deHydtase"/>
</dbReference>